<comment type="caution">
    <text evidence="2">The sequence shown here is derived from an EMBL/GenBank/DDBJ whole genome shotgun (WGS) entry which is preliminary data.</text>
</comment>
<dbReference type="InterPro" id="IPR003593">
    <property type="entry name" value="AAA+_ATPase"/>
</dbReference>
<dbReference type="CDD" id="cd17934">
    <property type="entry name" value="DEXXQc_Upf1-like"/>
    <property type="match status" value="1"/>
</dbReference>
<dbReference type="EMBL" id="JBHTJM010000002">
    <property type="protein sequence ID" value="MFD0962787.1"/>
    <property type="molecule type" value="Genomic_DNA"/>
</dbReference>
<accession>A0ABW3HZK8</accession>
<dbReference type="InterPro" id="IPR045055">
    <property type="entry name" value="DNA2/NAM7-like"/>
</dbReference>
<dbReference type="InterPro" id="IPR047187">
    <property type="entry name" value="SF1_C_Upf1"/>
</dbReference>
<dbReference type="SMART" id="SM00382">
    <property type="entry name" value="AAA"/>
    <property type="match status" value="1"/>
</dbReference>
<dbReference type="PANTHER" id="PTHR10887">
    <property type="entry name" value="DNA2/NAM7 HELICASE FAMILY"/>
    <property type="match status" value="1"/>
</dbReference>
<evidence type="ECO:0000313" key="3">
    <source>
        <dbReference type="Proteomes" id="UP001596997"/>
    </source>
</evidence>
<dbReference type="InterPro" id="IPR041679">
    <property type="entry name" value="DNA2/NAM7-like_C"/>
</dbReference>
<dbReference type="Proteomes" id="UP001596997">
    <property type="component" value="Unassembled WGS sequence"/>
</dbReference>
<organism evidence="2 3">
    <name type="scientific">Pseudofulvibacter geojedonensis</name>
    <dbReference type="NCBI Taxonomy" id="1123758"/>
    <lineage>
        <taxon>Bacteria</taxon>
        <taxon>Pseudomonadati</taxon>
        <taxon>Bacteroidota</taxon>
        <taxon>Flavobacteriia</taxon>
        <taxon>Flavobacteriales</taxon>
        <taxon>Flavobacteriaceae</taxon>
        <taxon>Pseudofulvibacter</taxon>
    </lineage>
</organism>
<dbReference type="SUPFAM" id="SSF52540">
    <property type="entry name" value="P-loop containing nucleoside triphosphate hydrolases"/>
    <property type="match status" value="1"/>
</dbReference>
<keyword evidence="3" id="KW-1185">Reference proteome</keyword>
<name>A0ABW3HZK8_9FLAO</name>
<dbReference type="Pfam" id="PF13087">
    <property type="entry name" value="AAA_12"/>
    <property type="match status" value="1"/>
</dbReference>
<feature type="domain" description="AAA+ ATPase" evidence="1">
    <location>
        <begin position="280"/>
        <end position="631"/>
    </location>
</feature>
<dbReference type="Gene3D" id="3.40.50.300">
    <property type="entry name" value="P-loop containing nucleotide triphosphate hydrolases"/>
    <property type="match status" value="2"/>
</dbReference>
<gene>
    <name evidence="2" type="ORF">ACFQ1O_02070</name>
</gene>
<dbReference type="PANTHER" id="PTHR10887:SF495">
    <property type="entry name" value="HELICASE SENATAXIN ISOFORM X1-RELATED"/>
    <property type="match status" value="1"/>
</dbReference>
<dbReference type="Pfam" id="PF13245">
    <property type="entry name" value="AAA_19"/>
    <property type="match status" value="1"/>
</dbReference>
<evidence type="ECO:0000313" key="2">
    <source>
        <dbReference type="EMBL" id="MFD0962787.1"/>
    </source>
</evidence>
<evidence type="ECO:0000259" key="1">
    <source>
        <dbReference type="SMART" id="SM00382"/>
    </source>
</evidence>
<reference evidence="3" key="1">
    <citation type="journal article" date="2019" name="Int. J. Syst. Evol. Microbiol.">
        <title>The Global Catalogue of Microorganisms (GCM) 10K type strain sequencing project: providing services to taxonomists for standard genome sequencing and annotation.</title>
        <authorList>
            <consortium name="The Broad Institute Genomics Platform"/>
            <consortium name="The Broad Institute Genome Sequencing Center for Infectious Disease"/>
            <person name="Wu L."/>
            <person name="Ma J."/>
        </authorList>
    </citation>
    <scope>NUCLEOTIDE SEQUENCE [LARGE SCALE GENOMIC DNA]</scope>
    <source>
        <strain evidence="3">CCUG 62114</strain>
    </source>
</reference>
<dbReference type="InterPro" id="IPR027417">
    <property type="entry name" value="P-loop_NTPase"/>
</dbReference>
<protein>
    <submittedName>
        <fullName evidence="2">AAA domain-containing protein</fullName>
    </submittedName>
</protein>
<proteinExistence type="predicted"/>
<sequence>MSKALIEKYISYFTDCYKADNREFTISNIFSSKFENQYIIRGEEELVNNKYPIQFLPEKQAVSILQDIAMYKNDKELLYGTLFCVGKRKNFQKRTTNIIAPLFYYKAQVVEREGDYFIDVENDSRLPNIGFLKTLIYKTSFNDFYVELEELLQNHSQIDFGFVSVFKRLIDKHIQNIEEDLLLFPKLKTQSFLKKEATNSNKVEEFKLYPASAVFVSSKSNNINGVVNELELLKRPQEYSSALQQFFSEEIEAKQNGVEPNKVQVLLNASQEEVIKNSFQYNKSVIIGPPGTGKTYTISAIAQEYVTQGKSVLIATKTSQALEVIEDKLKSVQLNSFAVKVGGKYYRRRIVSRLNKISSGYYQKYDIDSLIDLKERKKYMNYKLVQFEDFFDAKINKEKERVDRLYSGNIITKLFNKLDVKWFREKEDEEWVLIKKFFKQLKELESISGDLVHKSILYKINNIAEESRLELIKLINTFISSNKAEKLKGLKKLDIKCLIEALPVWLVKIDEVSQGLPLEKELFDIVIIDEATQCDIASCLPLFQRAKKIVVAGDTNQLRHMSFLSTVQMRSFQNKYGLELDERFNFRNKSMLDFSLELTPSHEQIIMLDEHYRSLPDIISFSNKMFYDDGLRVMTMTPSNEGLQSVFINQVNGEHSSQGVNEKEAVGIIKEIKSIIKSEIDLTELQATSIGVLSPFRNQTDYLTKQIKAQVDLADINKHKIRLGTPYHFQGEERDVMLLSMVVDNNSHSASLNHLNKEDIFNVAVTRARHKQLIFLSKDRLTFNEESLLRKYLDNSIEVKKSKNLNHDTFSEEVCEYLAKIKCTPHLGYTIAGLSIDILVEFEGKYLGIDLIGYPGDFQEAFSLERYKILNRVGISVFPLSYISWKYYKPETIATLNKRIKSRGFS</sequence>
<dbReference type="RefSeq" id="WP_377712804.1">
    <property type="nucleotide sequence ID" value="NZ_JBHTJM010000002.1"/>
</dbReference>
<dbReference type="CDD" id="cd18808">
    <property type="entry name" value="SF1_C_Upf1"/>
    <property type="match status" value="1"/>
</dbReference>